<dbReference type="Proteomes" id="UP001597512">
    <property type="component" value="Unassembled WGS sequence"/>
</dbReference>
<comment type="caution">
    <text evidence="2">The sequence shown here is derived from an EMBL/GenBank/DDBJ whole genome shotgun (WGS) entry which is preliminary data.</text>
</comment>
<evidence type="ECO:0000313" key="3">
    <source>
        <dbReference type="Proteomes" id="UP001597512"/>
    </source>
</evidence>
<evidence type="ECO:0000313" key="2">
    <source>
        <dbReference type="EMBL" id="MFD2936276.1"/>
    </source>
</evidence>
<gene>
    <name evidence="2" type="ORF">ACFS25_21020</name>
</gene>
<proteinExistence type="predicted"/>
<keyword evidence="3" id="KW-1185">Reference proteome</keyword>
<feature type="compositionally biased region" description="Basic and acidic residues" evidence="1">
    <location>
        <begin position="303"/>
        <end position="312"/>
    </location>
</feature>
<organism evidence="2 3">
    <name type="scientific">Spirosoma flavum</name>
    <dbReference type="NCBI Taxonomy" id="2048557"/>
    <lineage>
        <taxon>Bacteria</taxon>
        <taxon>Pseudomonadati</taxon>
        <taxon>Bacteroidota</taxon>
        <taxon>Cytophagia</taxon>
        <taxon>Cytophagales</taxon>
        <taxon>Cytophagaceae</taxon>
        <taxon>Spirosoma</taxon>
    </lineage>
</organism>
<accession>A0ABW6AL98</accession>
<reference evidence="3" key="1">
    <citation type="journal article" date="2019" name="Int. J. Syst. Evol. Microbiol.">
        <title>The Global Catalogue of Microorganisms (GCM) 10K type strain sequencing project: providing services to taxonomists for standard genome sequencing and annotation.</title>
        <authorList>
            <consortium name="The Broad Institute Genomics Platform"/>
            <consortium name="The Broad Institute Genome Sequencing Center for Infectious Disease"/>
            <person name="Wu L."/>
            <person name="Ma J."/>
        </authorList>
    </citation>
    <scope>NUCLEOTIDE SEQUENCE [LARGE SCALE GENOMIC DNA]</scope>
    <source>
        <strain evidence="3">KCTC 52490</strain>
    </source>
</reference>
<evidence type="ECO:0000256" key="1">
    <source>
        <dbReference type="SAM" id="MobiDB-lite"/>
    </source>
</evidence>
<protein>
    <submittedName>
        <fullName evidence="2">Uncharacterized protein</fullName>
    </submittedName>
</protein>
<dbReference type="EMBL" id="JBHUOM010000023">
    <property type="protein sequence ID" value="MFD2936276.1"/>
    <property type="molecule type" value="Genomic_DNA"/>
</dbReference>
<feature type="region of interest" description="Disordered" evidence="1">
    <location>
        <begin position="303"/>
        <end position="333"/>
    </location>
</feature>
<sequence length="333" mass="37670">MNLEQTYRYLNEYRNYIKPDYEVFANKEQPYYFRFKYMSLLGSAIGRVQKYAPFLIDPSVKEELTKALSQTINSELITDKSNGENFIKAFTSLHTTVDNFLNFIEPDVIEQSDEFGLTVQLYNVHNLEDFEKTLNQLKFAIGVPAYDLGGQVELKEVKSGSILLKLLFDAVVGGQILKVIGSLIQSAIDLKTEYHKSEMAAEQLRTIIAKNDMLELIKQQLKDNYELDKLERAKRIINDNNLPTDKPDLSNTYKSVIETFGALLEKGVDFYPALNAPKEVKEAFPDAKAIKALKEAQKLLEAAQKNDQKIEDNTNGANDEDEASGEAPGLSED</sequence>
<name>A0ABW6AL98_9BACT</name>
<dbReference type="RefSeq" id="WP_381504932.1">
    <property type="nucleotide sequence ID" value="NZ_JBHUOM010000023.1"/>
</dbReference>